<reference evidence="1 2" key="2">
    <citation type="submission" date="2019-08" db="EMBL/GenBank/DDBJ databases">
        <title>Jejuicoccus antrihumi gen. nov., sp. nov., a new member of the family Dermacoccaceae isolated from a cave.</title>
        <authorList>
            <person name="Schumann P."/>
            <person name="Kim I.S."/>
        </authorList>
    </citation>
    <scope>NUCLEOTIDE SEQUENCE [LARGE SCALE GENOMIC DNA]</scope>
    <source>
        <strain evidence="1 2">C5-26</strain>
    </source>
</reference>
<evidence type="ECO:0000313" key="1">
    <source>
        <dbReference type="EMBL" id="TWP36162.1"/>
    </source>
</evidence>
<protein>
    <submittedName>
        <fullName evidence="1">Uncharacterized protein</fullName>
    </submittedName>
</protein>
<dbReference type="OrthoDB" id="9897089at2"/>
<sequence length="232" mass="24085">MDITLGTALLTAELPPQISEAVSTDASTPTNQQILDAAKDSYKVHQAAVDALTTALVTDVNDTSLTDARNALDATNWAGSGISPTCVTPFFSGTAMTTALETVRQDTSIKAASVGAFTGTGPGDGPEVVSFAANLPLAEARAGLIVGLDIFRNIVNVEPGQNLQYGLWLRPVTDLHDSVLGLYINTTVGSTPVNLKILMSQSLQPYAFVSSTGASVPLKVGVFAGSTSQWQS</sequence>
<organism evidence="1 2">
    <name type="scientific">Leekyejoonella antrihumi</name>
    <dbReference type="NCBI Taxonomy" id="1660198"/>
    <lineage>
        <taxon>Bacteria</taxon>
        <taxon>Bacillati</taxon>
        <taxon>Actinomycetota</taxon>
        <taxon>Actinomycetes</taxon>
        <taxon>Micrococcales</taxon>
        <taxon>Dermacoccaceae</taxon>
        <taxon>Leekyejoonella</taxon>
    </lineage>
</organism>
<dbReference type="Proteomes" id="UP000320244">
    <property type="component" value="Unassembled WGS sequence"/>
</dbReference>
<dbReference type="AlphaFoldDB" id="A0A563E1U8"/>
<proteinExistence type="predicted"/>
<evidence type="ECO:0000313" key="2">
    <source>
        <dbReference type="Proteomes" id="UP000320244"/>
    </source>
</evidence>
<comment type="caution">
    <text evidence="1">The sequence shown here is derived from an EMBL/GenBank/DDBJ whole genome shotgun (WGS) entry which is preliminary data.</text>
</comment>
<reference evidence="1 2" key="1">
    <citation type="submission" date="2019-05" db="EMBL/GenBank/DDBJ databases">
        <authorList>
            <person name="Lee S.D."/>
        </authorList>
    </citation>
    <scope>NUCLEOTIDE SEQUENCE [LARGE SCALE GENOMIC DNA]</scope>
    <source>
        <strain evidence="1 2">C5-26</strain>
    </source>
</reference>
<gene>
    <name evidence="1" type="ORF">FGL98_10695</name>
</gene>
<dbReference type="RefSeq" id="WP_146316757.1">
    <property type="nucleotide sequence ID" value="NZ_VCQV01000013.1"/>
</dbReference>
<name>A0A563E1U8_9MICO</name>
<dbReference type="EMBL" id="VCQV01000013">
    <property type="protein sequence ID" value="TWP36162.1"/>
    <property type="molecule type" value="Genomic_DNA"/>
</dbReference>
<keyword evidence="2" id="KW-1185">Reference proteome</keyword>
<accession>A0A563E1U8</accession>